<evidence type="ECO:0000256" key="10">
    <source>
        <dbReference type="SAM" id="SignalP"/>
    </source>
</evidence>
<evidence type="ECO:0000256" key="4">
    <source>
        <dbReference type="ARBA" id="ARBA00022452"/>
    </source>
</evidence>
<comment type="caution">
    <text evidence="11">The sequence shown here is derived from an EMBL/GenBank/DDBJ whole genome shotgun (WGS) entry which is preliminary data.</text>
</comment>
<evidence type="ECO:0000313" key="12">
    <source>
        <dbReference type="Proteomes" id="UP000283255"/>
    </source>
</evidence>
<dbReference type="AlphaFoldDB" id="A0A418YF34"/>
<evidence type="ECO:0000256" key="3">
    <source>
        <dbReference type="ARBA" id="ARBA00022448"/>
    </source>
</evidence>
<evidence type="ECO:0000256" key="7">
    <source>
        <dbReference type="ARBA" id="ARBA00023114"/>
    </source>
</evidence>
<keyword evidence="10" id="KW-0732">Signal</keyword>
<evidence type="ECO:0000256" key="6">
    <source>
        <dbReference type="ARBA" id="ARBA00023065"/>
    </source>
</evidence>
<keyword evidence="9" id="KW-0998">Cell outer membrane</keyword>
<dbReference type="InterPro" id="IPR003192">
    <property type="entry name" value="Porin_LamB"/>
</dbReference>
<organism evidence="11 12">
    <name type="scientific">Motilimonas pumila</name>
    <dbReference type="NCBI Taxonomy" id="2303987"/>
    <lineage>
        <taxon>Bacteria</taxon>
        <taxon>Pseudomonadati</taxon>
        <taxon>Pseudomonadota</taxon>
        <taxon>Gammaproteobacteria</taxon>
        <taxon>Alteromonadales</taxon>
        <taxon>Alteromonadales genera incertae sedis</taxon>
        <taxon>Motilimonas</taxon>
    </lineage>
</organism>
<proteinExistence type="inferred from homology"/>
<dbReference type="InterPro" id="IPR050286">
    <property type="entry name" value="G_neg_Bact_CarbUptk_Porin"/>
</dbReference>
<comment type="subcellular location">
    <subcellularLocation>
        <location evidence="1">Cell outer membrane</location>
        <topology evidence="1">Multi-pass membrane protein</topology>
    </subcellularLocation>
</comment>
<accession>A0A418YF34</accession>
<keyword evidence="3" id="KW-0813">Transport</keyword>
<dbReference type="Proteomes" id="UP000283255">
    <property type="component" value="Unassembled WGS sequence"/>
</dbReference>
<dbReference type="Gene3D" id="2.40.170.10">
    <property type="entry name" value="Porin, LamB type"/>
    <property type="match status" value="1"/>
</dbReference>
<dbReference type="OrthoDB" id="106611at2"/>
<name>A0A418YF34_9GAMM</name>
<keyword evidence="4" id="KW-1134">Transmembrane beta strand</keyword>
<dbReference type="GO" id="GO:0015288">
    <property type="term" value="F:porin activity"/>
    <property type="evidence" value="ECO:0007669"/>
    <property type="project" value="UniProtKB-KW"/>
</dbReference>
<evidence type="ECO:0000313" key="11">
    <source>
        <dbReference type="EMBL" id="RJG47762.1"/>
    </source>
</evidence>
<evidence type="ECO:0000256" key="1">
    <source>
        <dbReference type="ARBA" id="ARBA00004571"/>
    </source>
</evidence>
<feature type="signal peptide" evidence="10">
    <location>
        <begin position="1"/>
        <end position="26"/>
    </location>
</feature>
<sequence length="433" mass="47793">MGNETMKILPLAAAVSAALMAGQAVAVDFHGYLRSGIGSSGSGGDQVPMQAQGAASKYRLGNETETYGELKFGQELYNEDGKRFYLDTNMAFSIDQANDWEATDPAFREAFVIGDNLIESLPGASIWAGKRFYRRHDVHMIDFYYWNTSAPGGGIENINLGGAKMSFAWLRNTQDTGGNSEIGNEWSEASSFTGNNLDLRFSDIQLGNFGALELGINYAKYSDTDDNKLHGDFAKDGFLLTAEHTLPVMNGFNKLVLQYASDAMAGNGFSGSLMGFGNQEGMTDGSTISKTNSGNAWRIIDHGAIELSSNWEMMYVMLYEKTDLDDKGYGTDNRDWWSIGIRPMYKWSNTMSTLLELGYDDVSWKKSAISADPTREDNSLTKVTLAQQWQAGPSIWARPALRAFATYGKNSDIEINDGNKDEVTFGLQMEAWW</sequence>
<dbReference type="InterPro" id="IPR036998">
    <property type="entry name" value="Porin_LamB_sf"/>
</dbReference>
<dbReference type="EMBL" id="QZCH01000011">
    <property type="protein sequence ID" value="RJG47762.1"/>
    <property type="molecule type" value="Genomic_DNA"/>
</dbReference>
<comment type="similarity">
    <text evidence="2">Belongs to the porin LamB (TC 1.B.3) family.</text>
</comment>
<dbReference type="GO" id="GO:0015144">
    <property type="term" value="F:carbohydrate transmembrane transporter activity"/>
    <property type="evidence" value="ECO:0007669"/>
    <property type="project" value="TreeGrafter"/>
</dbReference>
<reference evidence="11 12" key="2">
    <citation type="submission" date="2019-01" db="EMBL/GenBank/DDBJ databases">
        <title>Motilimonas pumilus sp. nov., isolated from the gut of sea cucumber (Apostichopus japonicus).</title>
        <authorList>
            <person name="Wang F.-Q."/>
            <person name="Ren L.-H."/>
            <person name="Lin Y.-W."/>
            <person name="Sun G.-H."/>
            <person name="Du Z.-J."/>
            <person name="Zhao J.-X."/>
            <person name="Liu X.-J."/>
            <person name="Liu L.-J."/>
        </authorList>
    </citation>
    <scope>NUCLEOTIDE SEQUENCE [LARGE SCALE GENOMIC DNA]</scope>
    <source>
        <strain evidence="11 12">PLHSC7-2</strain>
    </source>
</reference>
<feature type="chain" id="PRO_5019351680" evidence="10">
    <location>
        <begin position="27"/>
        <end position="433"/>
    </location>
</feature>
<dbReference type="GO" id="GO:0006811">
    <property type="term" value="P:monoatomic ion transport"/>
    <property type="evidence" value="ECO:0007669"/>
    <property type="project" value="UniProtKB-KW"/>
</dbReference>
<dbReference type="SUPFAM" id="SSF56935">
    <property type="entry name" value="Porins"/>
    <property type="match status" value="1"/>
</dbReference>
<dbReference type="GO" id="GO:0015774">
    <property type="term" value="P:polysaccharide transport"/>
    <property type="evidence" value="ECO:0007669"/>
    <property type="project" value="TreeGrafter"/>
</dbReference>
<evidence type="ECO:0000256" key="8">
    <source>
        <dbReference type="ARBA" id="ARBA00023136"/>
    </source>
</evidence>
<dbReference type="NCBIfam" id="NF006860">
    <property type="entry name" value="PRK09360.1"/>
    <property type="match status" value="1"/>
</dbReference>
<evidence type="ECO:0000256" key="2">
    <source>
        <dbReference type="ARBA" id="ARBA00007055"/>
    </source>
</evidence>
<reference evidence="11 12" key="1">
    <citation type="submission" date="2018-09" db="EMBL/GenBank/DDBJ databases">
        <authorList>
            <person name="Wang F."/>
        </authorList>
    </citation>
    <scope>NUCLEOTIDE SEQUENCE [LARGE SCALE GENOMIC DNA]</scope>
    <source>
        <strain evidence="11 12">PLHSC7-2</strain>
    </source>
</reference>
<keyword evidence="6" id="KW-0406">Ion transport</keyword>
<keyword evidence="12" id="KW-1185">Reference proteome</keyword>
<protein>
    <submittedName>
        <fullName evidence="11">Maltoporin</fullName>
    </submittedName>
</protein>
<dbReference type="PANTHER" id="PTHR38762">
    <property type="entry name" value="CRYPTIC OUTER MEMBRANE PORIN BGLH-RELATED"/>
    <property type="match status" value="1"/>
</dbReference>
<keyword evidence="7" id="KW-0626">Porin</keyword>
<evidence type="ECO:0000256" key="5">
    <source>
        <dbReference type="ARBA" id="ARBA00022692"/>
    </source>
</evidence>
<dbReference type="CDD" id="cd01346">
    <property type="entry name" value="Maltoporin-like"/>
    <property type="match status" value="1"/>
</dbReference>
<dbReference type="GO" id="GO:0046930">
    <property type="term" value="C:pore complex"/>
    <property type="evidence" value="ECO:0007669"/>
    <property type="project" value="UniProtKB-KW"/>
</dbReference>
<dbReference type="PANTHER" id="PTHR38762:SF1">
    <property type="entry name" value="CRYPTIC OUTER MEMBRANE PORIN BGLH-RELATED"/>
    <property type="match status" value="1"/>
</dbReference>
<keyword evidence="5" id="KW-0812">Transmembrane</keyword>
<dbReference type="Pfam" id="PF02264">
    <property type="entry name" value="LamB"/>
    <property type="match status" value="1"/>
</dbReference>
<evidence type="ECO:0000256" key="9">
    <source>
        <dbReference type="ARBA" id="ARBA00023237"/>
    </source>
</evidence>
<keyword evidence="8" id="KW-0472">Membrane</keyword>
<dbReference type="GO" id="GO:0009279">
    <property type="term" value="C:cell outer membrane"/>
    <property type="evidence" value="ECO:0007669"/>
    <property type="project" value="UniProtKB-SubCell"/>
</dbReference>
<gene>
    <name evidence="11" type="ORF">D1Z90_10200</name>
</gene>